<reference evidence="2" key="1">
    <citation type="submission" date="2015-04" db="EMBL/GenBank/DDBJ databases">
        <title>The genome sequence of the plant pathogenic Rhizarian Plasmodiophora brassicae reveals insights in its biotrophic life cycle and the origin of chitin synthesis.</title>
        <authorList>
            <person name="Schwelm A."/>
            <person name="Fogelqvist J."/>
            <person name="Knaust A."/>
            <person name="Julke S."/>
            <person name="Lilja T."/>
            <person name="Dhandapani V."/>
            <person name="Bonilla-Rosso G."/>
            <person name="Karlsson M."/>
            <person name="Shevchenko A."/>
            <person name="Choi S.R."/>
            <person name="Kim H.G."/>
            <person name="Park J.Y."/>
            <person name="Lim Y.P."/>
            <person name="Ludwig-Muller J."/>
            <person name="Dixelius C."/>
        </authorList>
    </citation>
    <scope>NUCLEOTIDE SEQUENCE</scope>
    <source>
        <tissue evidence="2">Potato root galls</tissue>
    </source>
</reference>
<evidence type="ECO:0000313" key="2">
    <source>
        <dbReference type="EMBL" id="CRZ07452.1"/>
    </source>
</evidence>
<accession>A0A0H5R0F8</accession>
<sequence length="196" mass="22166">MAQTRSMDADSDQGANPAYPQPESIAEHVIAGQTPIFFPLKPPIIKAFDPKAIAVFRRERESYLALITERRELHGDKVQPVSLKSSFDLSKLKAISKYVLKKPVDQLTDSDLDVYLKKLQEQATEHCHEDIEATIRKQIIMNLSLKNPAERVLAYFAKFDDFIADNGLRAGVRPATLHDMIEHAISFGDHQKAKKR</sequence>
<feature type="region of interest" description="Disordered" evidence="1">
    <location>
        <begin position="1"/>
        <end position="20"/>
    </location>
</feature>
<organism evidence="2">
    <name type="scientific">Spongospora subterranea</name>
    <dbReference type="NCBI Taxonomy" id="70186"/>
    <lineage>
        <taxon>Eukaryota</taxon>
        <taxon>Sar</taxon>
        <taxon>Rhizaria</taxon>
        <taxon>Endomyxa</taxon>
        <taxon>Phytomyxea</taxon>
        <taxon>Plasmodiophorida</taxon>
        <taxon>Plasmodiophoridae</taxon>
        <taxon>Spongospora</taxon>
    </lineage>
</organism>
<protein>
    <submittedName>
        <fullName evidence="2">Uncharacterized protein</fullName>
    </submittedName>
</protein>
<proteinExistence type="predicted"/>
<name>A0A0H5R0F8_9EUKA</name>
<dbReference type="EMBL" id="HACM01007010">
    <property type="protein sequence ID" value="CRZ07452.1"/>
    <property type="molecule type" value="Transcribed_RNA"/>
</dbReference>
<dbReference type="AlphaFoldDB" id="A0A0H5R0F8"/>
<evidence type="ECO:0000256" key="1">
    <source>
        <dbReference type="SAM" id="MobiDB-lite"/>
    </source>
</evidence>